<evidence type="ECO:0000313" key="1">
    <source>
        <dbReference type="EMBL" id="QDV40902.1"/>
    </source>
</evidence>
<dbReference type="Proteomes" id="UP000319004">
    <property type="component" value="Chromosome"/>
</dbReference>
<dbReference type="KEGG" id="snep:Enr13x_56630"/>
<organism evidence="2 3">
    <name type="scientific">Stieleria neptunia</name>
    <dbReference type="NCBI Taxonomy" id="2527979"/>
    <lineage>
        <taxon>Bacteria</taxon>
        <taxon>Pseudomonadati</taxon>
        <taxon>Planctomycetota</taxon>
        <taxon>Planctomycetia</taxon>
        <taxon>Pirellulales</taxon>
        <taxon>Pirellulaceae</taxon>
        <taxon>Stieleria</taxon>
    </lineage>
</organism>
<protein>
    <submittedName>
        <fullName evidence="2">Uncharacterized protein</fullName>
    </submittedName>
</protein>
<gene>
    <name evidence="1" type="ORF">Enr13x_07380</name>
    <name evidence="2" type="ORF">Enr13x_56630</name>
</gene>
<reference evidence="2 3" key="1">
    <citation type="submission" date="2019-03" db="EMBL/GenBank/DDBJ databases">
        <title>Deep-cultivation of Planctomycetes and their phenomic and genomic characterization uncovers novel biology.</title>
        <authorList>
            <person name="Wiegand S."/>
            <person name="Jogler M."/>
            <person name="Boedeker C."/>
            <person name="Pinto D."/>
            <person name="Vollmers J."/>
            <person name="Rivas-Marin E."/>
            <person name="Kohn T."/>
            <person name="Peeters S.H."/>
            <person name="Heuer A."/>
            <person name="Rast P."/>
            <person name="Oberbeckmann S."/>
            <person name="Bunk B."/>
            <person name="Jeske O."/>
            <person name="Meyerdierks A."/>
            <person name="Storesund J.E."/>
            <person name="Kallscheuer N."/>
            <person name="Luecker S."/>
            <person name="Lage O.M."/>
            <person name="Pohl T."/>
            <person name="Merkel B.J."/>
            <person name="Hornburger P."/>
            <person name="Mueller R.-W."/>
            <person name="Bruemmer F."/>
            <person name="Labrenz M."/>
            <person name="Spormann A.M."/>
            <person name="Op den Camp H."/>
            <person name="Overmann J."/>
            <person name="Amann R."/>
            <person name="Jetten M.S.M."/>
            <person name="Mascher T."/>
            <person name="Medema M.H."/>
            <person name="Devos D.P."/>
            <person name="Kaster A.-K."/>
            <person name="Ovreas L."/>
            <person name="Rohde M."/>
            <person name="Galperin M.Y."/>
            <person name="Jogler C."/>
        </authorList>
    </citation>
    <scope>NUCLEOTIDE SEQUENCE [LARGE SCALE GENOMIC DNA]</scope>
    <source>
        <strain evidence="2 3">Enr13</strain>
    </source>
</reference>
<evidence type="ECO:0000313" key="3">
    <source>
        <dbReference type="Proteomes" id="UP000319004"/>
    </source>
</evidence>
<name>A0A518HY45_9BACT</name>
<sequence length="52" mass="6090">MKDLLQRVSVFLRHIIDAPETMPETREVAEELERDVDDAINGNYREGDDEEE</sequence>
<dbReference type="EMBL" id="CP037423">
    <property type="protein sequence ID" value="QDV40902.1"/>
    <property type="molecule type" value="Genomic_DNA"/>
</dbReference>
<dbReference type="KEGG" id="snep:Enr13x_07380"/>
<dbReference type="AlphaFoldDB" id="A0A518HY45"/>
<dbReference type="EMBL" id="CP037423">
    <property type="protein sequence ID" value="QDV45783.1"/>
    <property type="molecule type" value="Genomic_DNA"/>
</dbReference>
<accession>A0A518HY45</accession>
<evidence type="ECO:0000313" key="2">
    <source>
        <dbReference type="EMBL" id="QDV45783.1"/>
    </source>
</evidence>
<dbReference type="RefSeq" id="WP_197455382.1">
    <property type="nucleotide sequence ID" value="NZ_CP037423.1"/>
</dbReference>
<keyword evidence="3" id="KW-1185">Reference proteome</keyword>
<proteinExistence type="predicted"/>